<accession>A0A0M0JG72</accession>
<organism evidence="1 2">
    <name type="scientific">Chrysochromulina tobinii</name>
    <dbReference type="NCBI Taxonomy" id="1460289"/>
    <lineage>
        <taxon>Eukaryota</taxon>
        <taxon>Haptista</taxon>
        <taxon>Haptophyta</taxon>
        <taxon>Prymnesiophyceae</taxon>
        <taxon>Prymnesiales</taxon>
        <taxon>Chrysochromulinaceae</taxon>
        <taxon>Chrysochromulina</taxon>
    </lineage>
</organism>
<evidence type="ECO:0000313" key="2">
    <source>
        <dbReference type="Proteomes" id="UP000037460"/>
    </source>
</evidence>
<dbReference type="Proteomes" id="UP000037460">
    <property type="component" value="Unassembled WGS sequence"/>
</dbReference>
<dbReference type="OrthoDB" id="196020at2759"/>
<dbReference type="EMBL" id="JWZX01002956">
    <property type="protein sequence ID" value="KOO25574.1"/>
    <property type="molecule type" value="Genomic_DNA"/>
</dbReference>
<reference evidence="2" key="1">
    <citation type="journal article" date="2015" name="PLoS Genet.">
        <title>Genome Sequence and Transcriptome Analyses of Chrysochromulina tobin: Metabolic Tools for Enhanced Algal Fitness in the Prominent Order Prymnesiales (Haptophyceae).</title>
        <authorList>
            <person name="Hovde B.T."/>
            <person name="Deodato C.R."/>
            <person name="Hunsperger H.M."/>
            <person name="Ryken S.A."/>
            <person name="Yost W."/>
            <person name="Jha R.K."/>
            <person name="Patterson J."/>
            <person name="Monnat R.J. Jr."/>
            <person name="Barlow S.B."/>
            <person name="Starkenburg S.R."/>
            <person name="Cattolico R.A."/>
        </authorList>
    </citation>
    <scope>NUCLEOTIDE SEQUENCE</scope>
    <source>
        <strain evidence="2">CCMP291</strain>
    </source>
</reference>
<protein>
    <submittedName>
        <fullName evidence="1">Uncharacterized protein</fullName>
    </submittedName>
</protein>
<sequence>MRPVLLRARQLIATQPDAPDFDDTLRGILASAKTGGSMAAAVDSWLEGLDDTFIPELGARIADTEPSSAELPRMNDLMTELQGRSQQRFERARDQLQTLLTAGEINRMDSQLAGLVRRGEIDAGFFYVLLRNLEDAQRDNDEGGVRLLTHIHTRTQELLEGKAEPALALLHKLTRLDQASIRLNLLRHNLVPQTSAPLPGGGVLPLATPAPATVSPMALAAAIEGALDKICALTVDPAAKLATVEEIKTVAKEARAVVEEAYDAQVLDAFSDSLQPAFMRAMSRIPPRPLGGEPKLV</sequence>
<dbReference type="AlphaFoldDB" id="A0A0M0JG72"/>
<comment type="caution">
    <text evidence="1">The sequence shown here is derived from an EMBL/GenBank/DDBJ whole genome shotgun (WGS) entry which is preliminary data.</text>
</comment>
<gene>
    <name evidence="1" type="ORF">Ctob_008581</name>
</gene>
<evidence type="ECO:0000313" key="1">
    <source>
        <dbReference type="EMBL" id="KOO25574.1"/>
    </source>
</evidence>
<name>A0A0M0JG72_9EUKA</name>
<proteinExistence type="predicted"/>
<keyword evidence="2" id="KW-1185">Reference proteome</keyword>